<dbReference type="EMBL" id="CP019336">
    <property type="protein sequence ID" value="AUC23521.1"/>
    <property type="molecule type" value="Genomic_DNA"/>
</dbReference>
<sequence>MSTDFIIESIDLAKNLFRKNYRDFISEKPRTVTLEDEDFKLYSFEKMISLTNIDGMEVSEARALRAYANSLKDILGPTIYDQKGKQWSMLMLSASITIGKNSEGDLLFIDRHDSKTLYIFRHDDGGLFKTKMTLYKLIKAYSE</sequence>
<name>A0ABN5F7G0_9FLAO</name>
<dbReference type="Proteomes" id="UP000232721">
    <property type="component" value="Chromosome"/>
</dbReference>
<dbReference type="RefSeq" id="WP_208889551.1">
    <property type="nucleotide sequence ID" value="NZ_CP019336.1"/>
</dbReference>
<evidence type="ECO:0000313" key="1">
    <source>
        <dbReference type="EMBL" id="AUC23521.1"/>
    </source>
</evidence>
<proteinExistence type="predicted"/>
<gene>
    <name evidence="1" type="ORF">BTO15_16060</name>
</gene>
<reference evidence="1 2" key="1">
    <citation type="submission" date="2017-02" db="EMBL/GenBank/DDBJ databases">
        <title>Trade-off between light-utilization and light-protection in marine flavobacteria.</title>
        <authorList>
            <person name="Kumagai Y."/>
            <person name="Yoshizawa S."/>
            <person name="Kogure K."/>
            <person name="Iwasaki W."/>
        </authorList>
    </citation>
    <scope>NUCLEOTIDE SEQUENCE [LARGE SCALE GENOMIC DNA]</scope>
    <source>
        <strain evidence="1 2">KCTC 23670</strain>
    </source>
</reference>
<accession>A0ABN5F7G0</accession>
<organism evidence="1 2">
    <name type="scientific">Polaribacter sejongensis</name>
    <dbReference type="NCBI Taxonomy" id="985043"/>
    <lineage>
        <taxon>Bacteria</taxon>
        <taxon>Pseudomonadati</taxon>
        <taxon>Bacteroidota</taxon>
        <taxon>Flavobacteriia</taxon>
        <taxon>Flavobacteriales</taxon>
        <taxon>Flavobacteriaceae</taxon>
    </lineage>
</organism>
<protein>
    <submittedName>
        <fullName evidence="1">Uncharacterized protein</fullName>
    </submittedName>
</protein>
<keyword evidence="2" id="KW-1185">Reference proteome</keyword>
<evidence type="ECO:0000313" key="2">
    <source>
        <dbReference type="Proteomes" id="UP000232721"/>
    </source>
</evidence>